<dbReference type="GO" id="GO:0005667">
    <property type="term" value="C:transcription regulator complex"/>
    <property type="evidence" value="ECO:0007669"/>
    <property type="project" value="TreeGrafter"/>
</dbReference>
<gene>
    <name evidence="5" type="ORF">PVAND_004817</name>
</gene>
<dbReference type="AlphaFoldDB" id="A0A9J6BYW4"/>
<dbReference type="PROSITE" id="PS51029">
    <property type="entry name" value="MADF"/>
    <property type="match status" value="1"/>
</dbReference>
<dbReference type="PROSITE" id="PS51031">
    <property type="entry name" value="BESS"/>
    <property type="match status" value="1"/>
</dbReference>
<organism evidence="5 6">
    <name type="scientific">Polypedilum vanderplanki</name>
    <name type="common">Sleeping chironomid midge</name>
    <dbReference type="NCBI Taxonomy" id="319348"/>
    <lineage>
        <taxon>Eukaryota</taxon>
        <taxon>Metazoa</taxon>
        <taxon>Ecdysozoa</taxon>
        <taxon>Arthropoda</taxon>
        <taxon>Hexapoda</taxon>
        <taxon>Insecta</taxon>
        <taxon>Pterygota</taxon>
        <taxon>Neoptera</taxon>
        <taxon>Endopterygota</taxon>
        <taxon>Diptera</taxon>
        <taxon>Nematocera</taxon>
        <taxon>Chironomoidea</taxon>
        <taxon>Chironomidae</taxon>
        <taxon>Chironominae</taxon>
        <taxon>Polypedilum</taxon>
        <taxon>Polypedilum</taxon>
    </lineage>
</organism>
<dbReference type="SMART" id="SM00595">
    <property type="entry name" value="MADF"/>
    <property type="match status" value="1"/>
</dbReference>
<keyword evidence="6" id="KW-1185">Reference proteome</keyword>
<feature type="domain" description="MADF" evidence="3">
    <location>
        <begin position="19"/>
        <end position="108"/>
    </location>
</feature>
<dbReference type="EMBL" id="JADBJN010000002">
    <property type="protein sequence ID" value="KAG5674872.1"/>
    <property type="molecule type" value="Genomic_DNA"/>
</dbReference>
<evidence type="ECO:0000259" key="4">
    <source>
        <dbReference type="PROSITE" id="PS51031"/>
    </source>
</evidence>
<dbReference type="OrthoDB" id="5803771at2759"/>
<dbReference type="Pfam" id="PF10545">
    <property type="entry name" value="MADF_DNA_bdg"/>
    <property type="match status" value="1"/>
</dbReference>
<evidence type="ECO:0000313" key="5">
    <source>
        <dbReference type="EMBL" id="KAG5674872.1"/>
    </source>
</evidence>
<feature type="region of interest" description="Disordered" evidence="2">
    <location>
        <begin position="211"/>
        <end position="262"/>
    </location>
</feature>
<dbReference type="GO" id="GO:0005634">
    <property type="term" value="C:nucleus"/>
    <property type="evidence" value="ECO:0007669"/>
    <property type="project" value="UniProtKB-SubCell"/>
</dbReference>
<comment type="caution">
    <text evidence="5">The sequence shown here is derived from an EMBL/GenBank/DDBJ whole genome shotgun (WGS) entry which is preliminary data.</text>
</comment>
<name>A0A9J6BYW4_POLVA</name>
<dbReference type="GO" id="GO:0006357">
    <property type="term" value="P:regulation of transcription by RNA polymerase II"/>
    <property type="evidence" value="ECO:0007669"/>
    <property type="project" value="TreeGrafter"/>
</dbReference>
<dbReference type="Proteomes" id="UP001107558">
    <property type="component" value="Chromosome 2"/>
</dbReference>
<evidence type="ECO:0000256" key="1">
    <source>
        <dbReference type="PROSITE-ProRule" id="PRU00371"/>
    </source>
</evidence>
<dbReference type="Pfam" id="PF02944">
    <property type="entry name" value="BESS"/>
    <property type="match status" value="1"/>
</dbReference>
<reference evidence="5" key="1">
    <citation type="submission" date="2021-03" db="EMBL/GenBank/DDBJ databases">
        <title>Chromosome level genome of the anhydrobiotic midge Polypedilum vanderplanki.</title>
        <authorList>
            <person name="Yoshida Y."/>
            <person name="Kikawada T."/>
            <person name="Gusev O."/>
        </authorList>
    </citation>
    <scope>NUCLEOTIDE SEQUENCE</scope>
    <source>
        <strain evidence="5">NIAS01</strain>
        <tissue evidence="5">Whole body or cell culture</tissue>
    </source>
</reference>
<dbReference type="InterPro" id="IPR004210">
    <property type="entry name" value="BESS_motif"/>
</dbReference>
<dbReference type="InterPro" id="IPR039353">
    <property type="entry name" value="TF_Adf1"/>
</dbReference>
<accession>A0A9J6BYW4</accession>
<evidence type="ECO:0000256" key="2">
    <source>
        <dbReference type="SAM" id="MobiDB-lite"/>
    </source>
</evidence>
<dbReference type="PANTHER" id="PTHR12243:SF67">
    <property type="entry name" value="COREPRESSOR OF PANGOLIN, ISOFORM A-RELATED"/>
    <property type="match status" value="1"/>
</dbReference>
<sequence>MEKYIGKGRGVSTNVPELELIQQVRIRPLLYDKNVKDYRKPGVSDVAWQAVADSLNTSVSNCKKRWKSLRDTFIKYYRIEMLQKSDSNRKRKQWIFFKDLSFLMPHVELYRLDDTSKLDEHANDSVSNYLKEDYIDDKQYYFNAGDEDNSEVTYQIKISDEYDENETEEHYEEERLEDGTLIDIEEANQIMVNKVIEKLDDEHTTYVVLEENNEQNIDNSTTQSSIQMATPTSQSEQTTATHSHQQQLQPSTTCTNLSPPSKSIIDPDERYLLSCLPAFKRFTPQQKAYVRMGIEKLFYEVEFEKIDEPQNKRRRDS</sequence>
<dbReference type="InterPro" id="IPR006578">
    <property type="entry name" value="MADF-dom"/>
</dbReference>
<feature type="domain" description="BESS" evidence="4">
    <location>
        <begin position="265"/>
        <end position="304"/>
    </location>
</feature>
<comment type="subcellular location">
    <subcellularLocation>
        <location evidence="1">Nucleus</location>
    </subcellularLocation>
</comment>
<dbReference type="GO" id="GO:0003677">
    <property type="term" value="F:DNA binding"/>
    <property type="evidence" value="ECO:0007669"/>
    <property type="project" value="InterPro"/>
</dbReference>
<keyword evidence="1" id="KW-0539">Nucleus</keyword>
<evidence type="ECO:0000259" key="3">
    <source>
        <dbReference type="PROSITE" id="PS51029"/>
    </source>
</evidence>
<proteinExistence type="predicted"/>
<protein>
    <recommendedName>
        <fullName evidence="7">Transcription factor Adf-1</fullName>
    </recommendedName>
</protein>
<feature type="compositionally biased region" description="Polar residues" evidence="2">
    <location>
        <begin position="214"/>
        <end position="261"/>
    </location>
</feature>
<dbReference type="PANTHER" id="PTHR12243">
    <property type="entry name" value="MADF DOMAIN TRANSCRIPTION FACTOR"/>
    <property type="match status" value="1"/>
</dbReference>
<evidence type="ECO:0008006" key="7">
    <source>
        <dbReference type="Google" id="ProtNLM"/>
    </source>
</evidence>
<evidence type="ECO:0000313" key="6">
    <source>
        <dbReference type="Proteomes" id="UP001107558"/>
    </source>
</evidence>